<organism evidence="1">
    <name type="scientific">marine metagenome</name>
    <dbReference type="NCBI Taxonomy" id="408172"/>
    <lineage>
        <taxon>unclassified sequences</taxon>
        <taxon>metagenomes</taxon>
        <taxon>ecological metagenomes</taxon>
    </lineage>
</organism>
<dbReference type="AlphaFoldDB" id="A0A382ZDC4"/>
<accession>A0A382ZDC4</accession>
<name>A0A382ZDC4_9ZZZZ</name>
<feature type="non-terminal residue" evidence="1">
    <location>
        <position position="56"/>
    </location>
</feature>
<dbReference type="EMBL" id="UINC01182988">
    <property type="protein sequence ID" value="SVD93497.1"/>
    <property type="molecule type" value="Genomic_DNA"/>
</dbReference>
<proteinExistence type="predicted"/>
<feature type="non-terminal residue" evidence="1">
    <location>
        <position position="1"/>
    </location>
</feature>
<protein>
    <submittedName>
        <fullName evidence="1">Uncharacterized protein</fullName>
    </submittedName>
</protein>
<gene>
    <name evidence="1" type="ORF">METZ01_LOCUS446351</name>
</gene>
<reference evidence="1" key="1">
    <citation type="submission" date="2018-05" db="EMBL/GenBank/DDBJ databases">
        <authorList>
            <person name="Lanie J.A."/>
            <person name="Ng W.-L."/>
            <person name="Kazmierczak K.M."/>
            <person name="Andrzejewski T.M."/>
            <person name="Davidsen T.M."/>
            <person name="Wayne K.J."/>
            <person name="Tettelin H."/>
            <person name="Glass J.I."/>
            <person name="Rusch D."/>
            <person name="Podicherti R."/>
            <person name="Tsui H.-C.T."/>
            <person name="Winkler M.E."/>
        </authorList>
    </citation>
    <scope>NUCLEOTIDE SEQUENCE</scope>
</reference>
<evidence type="ECO:0000313" key="1">
    <source>
        <dbReference type="EMBL" id="SVD93497.1"/>
    </source>
</evidence>
<sequence length="56" mass="6468">LPRVGHVDPRRDPRRLVRGLPRQARTAHRVPPVRKQRPELRVVRSATADAVVLEEM</sequence>